<evidence type="ECO:0000313" key="1">
    <source>
        <dbReference type="EMBL" id="KAJ9073830.1"/>
    </source>
</evidence>
<proteinExistence type="predicted"/>
<comment type="caution">
    <text evidence="1">The sequence shown here is derived from an EMBL/GenBank/DDBJ whole genome shotgun (WGS) entry which is preliminary data.</text>
</comment>
<protein>
    <submittedName>
        <fullName evidence="1">Uncharacterized protein</fullName>
    </submittedName>
</protein>
<dbReference type="Proteomes" id="UP001165960">
    <property type="component" value="Unassembled WGS sequence"/>
</dbReference>
<reference evidence="1" key="1">
    <citation type="submission" date="2022-04" db="EMBL/GenBank/DDBJ databases">
        <title>Genome of the entomopathogenic fungus Entomophthora muscae.</title>
        <authorList>
            <person name="Elya C."/>
            <person name="Lovett B.R."/>
            <person name="Lee E."/>
            <person name="Macias A.M."/>
            <person name="Hajek A.E."/>
            <person name="De Bivort B.L."/>
            <person name="Kasson M.T."/>
            <person name="De Fine Licht H.H."/>
            <person name="Stajich J.E."/>
        </authorList>
    </citation>
    <scope>NUCLEOTIDE SEQUENCE</scope>
    <source>
        <strain evidence="1">Berkeley</strain>
    </source>
</reference>
<accession>A0ACC2TH98</accession>
<organism evidence="1 2">
    <name type="scientific">Entomophthora muscae</name>
    <dbReference type="NCBI Taxonomy" id="34485"/>
    <lineage>
        <taxon>Eukaryota</taxon>
        <taxon>Fungi</taxon>
        <taxon>Fungi incertae sedis</taxon>
        <taxon>Zoopagomycota</taxon>
        <taxon>Entomophthoromycotina</taxon>
        <taxon>Entomophthoromycetes</taxon>
        <taxon>Entomophthorales</taxon>
        <taxon>Entomophthoraceae</taxon>
        <taxon>Entomophthora</taxon>
    </lineage>
</organism>
<evidence type="ECO:0000313" key="2">
    <source>
        <dbReference type="Proteomes" id="UP001165960"/>
    </source>
</evidence>
<gene>
    <name evidence="1" type="ORF">DSO57_1012366</name>
</gene>
<sequence>MIFLLSVFTSALGLRAIYPSQYAEMTKRSAHRFLAKIYLRDDFVCVGTMYRKDLAITTATYMMQPLHLYSVNVPVANKTAIVYTKSHILSVEINPGIRLSATPKHNLALVKLNQPQSEFTGLRLDLMGFGFKLGQFMTMFGWGEEKRGYSYYDVPLEIDIPIFRTKICARVHRNKIDPESELCAGHSVGNSDAYNFSPASPLMYYYNRSFYIAGLYSWAETYNREYYPNVFTRVSSYIGWISSVDKKFDIIYRNKPI</sequence>
<name>A0ACC2TH98_9FUNG</name>
<dbReference type="EMBL" id="QTSX02002884">
    <property type="protein sequence ID" value="KAJ9073830.1"/>
    <property type="molecule type" value="Genomic_DNA"/>
</dbReference>
<keyword evidence="2" id="KW-1185">Reference proteome</keyword>